<name>A0A2K3DCJ4_CHLRE</name>
<dbReference type="GeneID" id="5720780"/>
<dbReference type="EMBL" id="CM008970">
    <property type="protein sequence ID" value="PNW78248.1"/>
    <property type="molecule type" value="Genomic_DNA"/>
</dbReference>
<organism evidence="2 3">
    <name type="scientific">Chlamydomonas reinhardtii</name>
    <name type="common">Chlamydomonas smithii</name>
    <dbReference type="NCBI Taxonomy" id="3055"/>
    <lineage>
        <taxon>Eukaryota</taxon>
        <taxon>Viridiplantae</taxon>
        <taxon>Chlorophyta</taxon>
        <taxon>core chlorophytes</taxon>
        <taxon>Chlorophyceae</taxon>
        <taxon>CS clade</taxon>
        <taxon>Chlamydomonadales</taxon>
        <taxon>Chlamydomonadaceae</taxon>
        <taxon>Chlamydomonas</taxon>
    </lineage>
</organism>
<reference evidence="2 3" key="1">
    <citation type="journal article" date="2007" name="Science">
        <title>The Chlamydomonas genome reveals the evolution of key animal and plant functions.</title>
        <authorList>
            <person name="Merchant S.S."/>
            <person name="Prochnik S.E."/>
            <person name="Vallon O."/>
            <person name="Harris E.H."/>
            <person name="Karpowicz S.J."/>
            <person name="Witman G.B."/>
            <person name="Terry A."/>
            <person name="Salamov A."/>
            <person name="Fritz-Laylin L.K."/>
            <person name="Marechal-Drouard L."/>
            <person name="Marshall W.F."/>
            <person name="Qu L.H."/>
            <person name="Nelson D.R."/>
            <person name="Sanderfoot A.A."/>
            <person name="Spalding M.H."/>
            <person name="Kapitonov V.V."/>
            <person name="Ren Q."/>
            <person name="Ferris P."/>
            <person name="Lindquist E."/>
            <person name="Shapiro H."/>
            <person name="Lucas S.M."/>
            <person name="Grimwood J."/>
            <person name="Schmutz J."/>
            <person name="Cardol P."/>
            <person name="Cerutti H."/>
            <person name="Chanfreau G."/>
            <person name="Chen C.L."/>
            <person name="Cognat V."/>
            <person name="Croft M.T."/>
            <person name="Dent R."/>
            <person name="Dutcher S."/>
            <person name="Fernandez E."/>
            <person name="Fukuzawa H."/>
            <person name="Gonzalez-Ballester D."/>
            <person name="Gonzalez-Halphen D."/>
            <person name="Hallmann A."/>
            <person name="Hanikenne M."/>
            <person name="Hippler M."/>
            <person name="Inwood W."/>
            <person name="Jabbari K."/>
            <person name="Kalanon M."/>
            <person name="Kuras R."/>
            <person name="Lefebvre P.A."/>
            <person name="Lemaire S.D."/>
            <person name="Lobanov A.V."/>
            <person name="Lohr M."/>
            <person name="Manuell A."/>
            <person name="Meier I."/>
            <person name="Mets L."/>
            <person name="Mittag M."/>
            <person name="Mittelmeier T."/>
            <person name="Moroney J.V."/>
            <person name="Moseley J."/>
            <person name="Napoli C."/>
            <person name="Nedelcu A.M."/>
            <person name="Niyogi K."/>
            <person name="Novoselov S.V."/>
            <person name="Paulsen I.T."/>
            <person name="Pazour G."/>
            <person name="Purton S."/>
            <person name="Ral J.P."/>
            <person name="Riano-Pachon D.M."/>
            <person name="Riekhof W."/>
            <person name="Rymarquis L."/>
            <person name="Schroda M."/>
            <person name="Stern D."/>
            <person name="Umen J."/>
            <person name="Willows R."/>
            <person name="Wilson N."/>
            <person name="Zimmer S.L."/>
            <person name="Allmer J."/>
            <person name="Balk J."/>
            <person name="Bisova K."/>
            <person name="Chen C.J."/>
            <person name="Elias M."/>
            <person name="Gendler K."/>
            <person name="Hauser C."/>
            <person name="Lamb M.R."/>
            <person name="Ledford H."/>
            <person name="Long J.C."/>
            <person name="Minagawa J."/>
            <person name="Page M.D."/>
            <person name="Pan J."/>
            <person name="Pootakham W."/>
            <person name="Roje S."/>
            <person name="Rose A."/>
            <person name="Stahlberg E."/>
            <person name="Terauchi A.M."/>
            <person name="Yang P."/>
            <person name="Ball S."/>
            <person name="Bowler C."/>
            <person name="Dieckmann C.L."/>
            <person name="Gladyshev V.N."/>
            <person name="Green P."/>
            <person name="Jorgensen R."/>
            <person name="Mayfield S."/>
            <person name="Mueller-Roeber B."/>
            <person name="Rajamani S."/>
            <person name="Sayre R.T."/>
            <person name="Brokstein P."/>
            <person name="Dubchak I."/>
            <person name="Goodstein D."/>
            <person name="Hornick L."/>
            <person name="Huang Y.W."/>
            <person name="Jhaveri J."/>
            <person name="Luo Y."/>
            <person name="Martinez D."/>
            <person name="Ngau W.C."/>
            <person name="Otillar B."/>
            <person name="Poliakov A."/>
            <person name="Porter A."/>
            <person name="Szajkowski L."/>
            <person name="Werner G."/>
            <person name="Zhou K."/>
            <person name="Grigoriev I.V."/>
            <person name="Rokhsar D.S."/>
            <person name="Grossman A.R."/>
        </authorList>
    </citation>
    <scope>NUCLEOTIDE SEQUENCE [LARGE SCALE GENOMIC DNA]</scope>
    <source>
        <strain evidence="3">CC-503</strain>
    </source>
</reference>
<dbReference type="Gramene" id="PNW78248">
    <property type="protein sequence ID" value="PNW78248"/>
    <property type="gene ID" value="CHLRE_09g405106v5"/>
</dbReference>
<dbReference type="KEGG" id="cre:CHLRE_09g405106v5"/>
<feature type="region of interest" description="Disordered" evidence="1">
    <location>
        <begin position="23"/>
        <end position="42"/>
    </location>
</feature>
<keyword evidence="3" id="KW-1185">Reference proteome</keyword>
<dbReference type="InParanoid" id="A0A2K3DCJ4"/>
<evidence type="ECO:0000313" key="2">
    <source>
        <dbReference type="EMBL" id="PNW78248.1"/>
    </source>
</evidence>
<protein>
    <submittedName>
        <fullName evidence="2">Uncharacterized protein</fullName>
    </submittedName>
</protein>
<gene>
    <name evidence="2" type="ORF">CHLRE_09g405106v5</name>
</gene>
<proteinExistence type="predicted"/>
<dbReference type="PaxDb" id="3055-EDP01853"/>
<sequence>MAVFTNTGPGRVAYFIPKSTQTQQSAEEVLGGRGGMPRRPPQLWELRRPVDSQASRVAAKRARGDPFTFGPEATIYHL</sequence>
<dbReference type="Proteomes" id="UP000006906">
    <property type="component" value="Chromosome 9"/>
</dbReference>
<accession>A0A2K3DCJ4</accession>
<evidence type="ECO:0000313" key="3">
    <source>
        <dbReference type="Proteomes" id="UP000006906"/>
    </source>
</evidence>
<evidence type="ECO:0000256" key="1">
    <source>
        <dbReference type="SAM" id="MobiDB-lite"/>
    </source>
</evidence>
<dbReference type="RefSeq" id="XP_042920719.1">
    <property type="nucleotide sequence ID" value="XM_043066154.1"/>
</dbReference>
<dbReference type="AlphaFoldDB" id="A0A2K3DCJ4"/>